<sequence length="107" mass="12367">MYEQRRVFLRCGAQGIHSEPAILLLRSQSFRISLQLYVVRFAWDTHASTFLMDSNQAPAMIGISLESYPVPHVSLDLLANGDFSADLQVVRWRFRTRRYLEYGRDSG</sequence>
<evidence type="ECO:0000313" key="2">
    <source>
        <dbReference type="Proteomes" id="UP000663880"/>
    </source>
</evidence>
<organism evidence="1 2">
    <name type="scientific">Pieris macdunnoughi</name>
    <dbReference type="NCBI Taxonomy" id="345717"/>
    <lineage>
        <taxon>Eukaryota</taxon>
        <taxon>Metazoa</taxon>
        <taxon>Ecdysozoa</taxon>
        <taxon>Arthropoda</taxon>
        <taxon>Hexapoda</taxon>
        <taxon>Insecta</taxon>
        <taxon>Pterygota</taxon>
        <taxon>Neoptera</taxon>
        <taxon>Endopterygota</taxon>
        <taxon>Lepidoptera</taxon>
        <taxon>Glossata</taxon>
        <taxon>Ditrysia</taxon>
        <taxon>Papilionoidea</taxon>
        <taxon>Pieridae</taxon>
        <taxon>Pierinae</taxon>
        <taxon>Pieris</taxon>
    </lineage>
</organism>
<dbReference type="Proteomes" id="UP000663880">
    <property type="component" value="Unassembled WGS sequence"/>
</dbReference>
<proteinExistence type="predicted"/>
<accession>A0A821QG62</accession>
<protein>
    <submittedName>
        <fullName evidence="1">Uncharacterized protein</fullName>
    </submittedName>
</protein>
<dbReference type="EMBL" id="CAJOBZ010000009">
    <property type="protein sequence ID" value="CAF4825506.1"/>
    <property type="molecule type" value="Genomic_DNA"/>
</dbReference>
<name>A0A821QG62_9NEOP</name>
<dbReference type="AlphaFoldDB" id="A0A821QG62"/>
<reference evidence="1" key="1">
    <citation type="submission" date="2021-02" db="EMBL/GenBank/DDBJ databases">
        <authorList>
            <person name="Steward A R."/>
        </authorList>
    </citation>
    <scope>NUCLEOTIDE SEQUENCE</scope>
</reference>
<keyword evidence="2" id="KW-1185">Reference proteome</keyword>
<comment type="caution">
    <text evidence="1">The sequence shown here is derived from an EMBL/GenBank/DDBJ whole genome shotgun (WGS) entry which is preliminary data.</text>
</comment>
<gene>
    <name evidence="1" type="ORF">PMACD_LOCUS4870</name>
</gene>
<evidence type="ECO:0000313" key="1">
    <source>
        <dbReference type="EMBL" id="CAF4825506.1"/>
    </source>
</evidence>